<dbReference type="SUPFAM" id="SSF117281">
    <property type="entry name" value="Kelch motif"/>
    <property type="match status" value="1"/>
</dbReference>
<comment type="caution">
    <text evidence="4">The sequence shown here is derived from an EMBL/GenBank/DDBJ whole genome shotgun (WGS) entry which is preliminary data.</text>
</comment>
<dbReference type="PANTHER" id="PTHR45632:SF3">
    <property type="entry name" value="KELCH-LIKE PROTEIN 32"/>
    <property type="match status" value="1"/>
</dbReference>
<name>A0A017T1C8_9BACT</name>
<keyword evidence="2" id="KW-0677">Repeat</keyword>
<dbReference type="Gene3D" id="2.120.10.80">
    <property type="entry name" value="Kelch-type beta propeller"/>
    <property type="match status" value="2"/>
</dbReference>
<feature type="compositionally biased region" description="Acidic residues" evidence="3">
    <location>
        <begin position="33"/>
        <end position="47"/>
    </location>
</feature>
<dbReference type="PANTHER" id="PTHR45632">
    <property type="entry name" value="LD33804P"/>
    <property type="match status" value="1"/>
</dbReference>
<organism evidence="4 5">
    <name type="scientific">Chondromyces apiculatus DSM 436</name>
    <dbReference type="NCBI Taxonomy" id="1192034"/>
    <lineage>
        <taxon>Bacteria</taxon>
        <taxon>Pseudomonadati</taxon>
        <taxon>Myxococcota</taxon>
        <taxon>Polyangia</taxon>
        <taxon>Polyangiales</taxon>
        <taxon>Polyangiaceae</taxon>
        <taxon>Chondromyces</taxon>
    </lineage>
</organism>
<dbReference type="InterPro" id="IPR015915">
    <property type="entry name" value="Kelch-typ_b-propeller"/>
</dbReference>
<sequence>MSISLRFLCPFILAGLPLGCVIVTTEPSPGGEDTPDTDTPDGEDDPPPETGSCDASIPSGWRSIPSALSAGFGDPSEGSIRVNVWTGNEALLFADRKAAAFSPATNTWRLLTSPPYTFAGVWAWSGDTLFVDGSVNEGVDHAWYAYHPDTDTWDTFPQAPNVELSGYSAVWSTTTHELLVWGGFAEPPNGFSEPTSNEGAAYDPATGTWRVLGASPLSGRGYHTAVWDGSRMIVYGGSEGEAAPLADGAAYDPVTDTWITIATPNLVPRADASGFVGGPSGSAAIFWGGSIGPCYHCDPQEPTDGGAYDPATDTWTLIPSLDQSPFGAERFGVAVWEAGGKLWMLGGGSGGEDPPAGPFDDGVTFDLATSTWSTIPGGHPLGSRRGATAIWTGCEAILYGGYDAGWGTLTDGAIYRP</sequence>
<evidence type="ECO:0000313" key="4">
    <source>
        <dbReference type="EMBL" id="EYF03023.1"/>
    </source>
</evidence>
<dbReference type="Pfam" id="PF24681">
    <property type="entry name" value="Kelch_KLHDC2_KLHL20_DRC7"/>
    <property type="match status" value="1"/>
</dbReference>
<dbReference type="STRING" id="1192034.CAP_6286"/>
<keyword evidence="1" id="KW-0880">Kelch repeat</keyword>
<dbReference type="AlphaFoldDB" id="A0A017T1C8"/>
<dbReference type="EMBL" id="ASRX01000052">
    <property type="protein sequence ID" value="EYF03023.1"/>
    <property type="molecule type" value="Genomic_DNA"/>
</dbReference>
<feature type="region of interest" description="Disordered" evidence="3">
    <location>
        <begin position="25"/>
        <end position="57"/>
    </location>
</feature>
<dbReference type="eggNOG" id="COG3055">
    <property type="taxonomic scope" value="Bacteria"/>
</dbReference>
<gene>
    <name evidence="4" type="ORF">CAP_6286</name>
</gene>
<reference evidence="4 5" key="1">
    <citation type="submission" date="2013-05" db="EMBL/GenBank/DDBJ databases">
        <title>Genome assembly of Chondromyces apiculatus DSM 436.</title>
        <authorList>
            <person name="Sharma G."/>
            <person name="Khatri I."/>
            <person name="Kaur C."/>
            <person name="Mayilraj S."/>
            <person name="Subramanian S."/>
        </authorList>
    </citation>
    <scope>NUCLEOTIDE SEQUENCE [LARGE SCALE GENOMIC DNA]</scope>
    <source>
        <strain evidence="4 5">DSM 436</strain>
    </source>
</reference>
<evidence type="ECO:0000256" key="1">
    <source>
        <dbReference type="ARBA" id="ARBA00022441"/>
    </source>
</evidence>
<dbReference type="RefSeq" id="WP_044246807.1">
    <property type="nucleotide sequence ID" value="NZ_ASRX01000052.1"/>
</dbReference>
<protein>
    <submittedName>
        <fullName evidence="4">Uncharacterized protein</fullName>
    </submittedName>
</protein>
<proteinExistence type="predicted"/>
<evidence type="ECO:0000313" key="5">
    <source>
        <dbReference type="Proteomes" id="UP000019678"/>
    </source>
</evidence>
<dbReference type="Proteomes" id="UP000019678">
    <property type="component" value="Unassembled WGS sequence"/>
</dbReference>
<accession>A0A017T1C8</accession>
<keyword evidence="5" id="KW-1185">Reference proteome</keyword>
<evidence type="ECO:0000256" key="2">
    <source>
        <dbReference type="ARBA" id="ARBA00022737"/>
    </source>
</evidence>
<evidence type="ECO:0000256" key="3">
    <source>
        <dbReference type="SAM" id="MobiDB-lite"/>
    </source>
</evidence>